<feature type="site" description="Cleavage; by autolysis" evidence="12">
    <location>
        <begin position="161"/>
        <end position="162"/>
    </location>
</feature>
<keyword evidence="6 12" id="KW-0068">Autocatalytic cleavage</keyword>
<evidence type="ECO:0000313" key="18">
    <source>
        <dbReference type="Proteomes" id="UP000316181"/>
    </source>
</evidence>
<reference evidence="17 18" key="1">
    <citation type="submission" date="2019-06" db="EMBL/GenBank/DDBJ databases">
        <title>Sequencing the genomes of 1000 actinobacteria strains.</title>
        <authorList>
            <person name="Klenk H.-P."/>
        </authorList>
    </citation>
    <scope>NUCLEOTIDE SEQUENCE [LARGE SCALE GENOMIC DNA]</scope>
    <source>
        <strain evidence="17 18">DSM 10596</strain>
    </source>
</reference>
<feature type="domain" description="Peptidase S24/S26A/S26B/S26C" evidence="15">
    <location>
        <begin position="154"/>
        <end position="266"/>
    </location>
</feature>
<keyword evidence="9 12" id="KW-0804">Transcription</keyword>
<feature type="compositionally biased region" description="Low complexity" evidence="14">
    <location>
        <begin position="125"/>
        <end position="135"/>
    </location>
</feature>
<evidence type="ECO:0000256" key="10">
    <source>
        <dbReference type="ARBA" id="ARBA00023204"/>
    </source>
</evidence>
<evidence type="ECO:0000256" key="2">
    <source>
        <dbReference type="ARBA" id="ARBA00022491"/>
    </source>
</evidence>
<keyword evidence="3 12" id="KW-0235">DNA replication</keyword>
<feature type="compositionally biased region" description="Polar residues" evidence="14">
    <location>
        <begin position="35"/>
        <end position="44"/>
    </location>
</feature>
<dbReference type="InterPro" id="IPR039418">
    <property type="entry name" value="LexA-like"/>
</dbReference>
<dbReference type="CDD" id="cd06529">
    <property type="entry name" value="S24_LexA-like"/>
    <property type="match status" value="1"/>
</dbReference>
<dbReference type="GO" id="GO:0006508">
    <property type="term" value="P:proteolysis"/>
    <property type="evidence" value="ECO:0007669"/>
    <property type="project" value="InterPro"/>
</dbReference>
<keyword evidence="18" id="KW-1185">Reference proteome</keyword>
<dbReference type="GO" id="GO:0004252">
    <property type="term" value="F:serine-type endopeptidase activity"/>
    <property type="evidence" value="ECO:0007669"/>
    <property type="project" value="UniProtKB-UniRule"/>
</dbReference>
<dbReference type="GO" id="GO:0045892">
    <property type="term" value="P:negative regulation of DNA-templated transcription"/>
    <property type="evidence" value="ECO:0007669"/>
    <property type="project" value="UniProtKB-UniRule"/>
</dbReference>
<evidence type="ECO:0000256" key="11">
    <source>
        <dbReference type="ARBA" id="ARBA00023236"/>
    </source>
</evidence>
<comment type="subunit">
    <text evidence="12">Homodimer.</text>
</comment>
<dbReference type="Pfam" id="PF01726">
    <property type="entry name" value="LexA_DNA_bind"/>
    <property type="match status" value="1"/>
</dbReference>
<dbReference type="GO" id="GO:0009432">
    <property type="term" value="P:SOS response"/>
    <property type="evidence" value="ECO:0007669"/>
    <property type="project" value="UniProtKB-UniRule"/>
</dbReference>
<feature type="DNA-binding region" description="H-T-H motif" evidence="12">
    <location>
        <begin position="70"/>
        <end position="90"/>
    </location>
</feature>
<dbReference type="GO" id="GO:0006281">
    <property type="term" value="P:DNA repair"/>
    <property type="evidence" value="ECO:0007669"/>
    <property type="project" value="UniProtKB-UniRule"/>
</dbReference>
<evidence type="ECO:0000256" key="8">
    <source>
        <dbReference type="ARBA" id="ARBA00023125"/>
    </source>
</evidence>
<feature type="region of interest" description="Disordered" evidence="14">
    <location>
        <begin position="1"/>
        <end position="48"/>
    </location>
</feature>
<evidence type="ECO:0000256" key="6">
    <source>
        <dbReference type="ARBA" id="ARBA00022813"/>
    </source>
</evidence>
<evidence type="ECO:0000256" key="13">
    <source>
        <dbReference type="RuleBase" id="RU003991"/>
    </source>
</evidence>
<evidence type="ECO:0000256" key="9">
    <source>
        <dbReference type="ARBA" id="ARBA00023163"/>
    </source>
</evidence>
<dbReference type="InterPro" id="IPR006197">
    <property type="entry name" value="Peptidase_S24_LexA"/>
</dbReference>
<dbReference type="InterPro" id="IPR036390">
    <property type="entry name" value="WH_DNA-bd_sf"/>
</dbReference>
<dbReference type="PANTHER" id="PTHR33516:SF2">
    <property type="entry name" value="LEXA REPRESSOR-RELATED"/>
    <property type="match status" value="1"/>
</dbReference>
<dbReference type="InterPro" id="IPR006200">
    <property type="entry name" value="LexA"/>
</dbReference>
<accession>A0A542SMJ6</accession>
<sequence length="272" mass="28917">MALNESKGSGKGVNPRHRPPDVSWSRTAKKRGQGSVLSAGQTHSDVSERQREILQVIRESLDARGYAPSMREIGLAVGMVSPSSVKYQLLALEDKGYLRRDKHRPRAMELTAAALSVTTGKDAPRPAAAAPQEAPSNTAGVDTASIASQVTPVPLVGRIAAGSPILADQQVEDVFPLPKQLVGDGEVFMLKVAGDSMVDAAICDGDWVVVRSQPVAESGQIVAALLDDEATVKTLRRADGHVWLIPHNEQYLPINGDQATIIGIVVAVLRSI</sequence>
<evidence type="ECO:0000259" key="16">
    <source>
        <dbReference type="Pfam" id="PF01726"/>
    </source>
</evidence>
<dbReference type="Gene3D" id="2.10.109.10">
    <property type="entry name" value="Umud Fragment, subunit A"/>
    <property type="match status" value="1"/>
</dbReference>
<evidence type="ECO:0000256" key="1">
    <source>
        <dbReference type="ARBA" id="ARBA00007484"/>
    </source>
</evidence>
<evidence type="ECO:0000256" key="7">
    <source>
        <dbReference type="ARBA" id="ARBA00023015"/>
    </source>
</evidence>
<dbReference type="NCBIfam" id="TIGR00498">
    <property type="entry name" value="lexA"/>
    <property type="match status" value="1"/>
</dbReference>
<dbReference type="GO" id="GO:0006260">
    <property type="term" value="P:DNA replication"/>
    <property type="evidence" value="ECO:0007669"/>
    <property type="project" value="UniProtKB-UniRule"/>
</dbReference>
<comment type="catalytic activity">
    <reaction evidence="12">
        <text>Hydrolysis of Ala-|-Gly bond in repressor LexA.</text>
        <dbReference type="EC" id="3.4.21.88"/>
    </reaction>
</comment>
<dbReference type="Gene3D" id="1.10.10.10">
    <property type="entry name" value="Winged helix-like DNA-binding domain superfamily/Winged helix DNA-binding domain"/>
    <property type="match status" value="1"/>
</dbReference>
<dbReference type="AlphaFoldDB" id="A0A542SMJ6"/>
<dbReference type="SUPFAM" id="SSF51306">
    <property type="entry name" value="LexA/Signal peptidase"/>
    <property type="match status" value="1"/>
</dbReference>
<keyword evidence="7 12" id="KW-0805">Transcription regulation</keyword>
<dbReference type="PANTHER" id="PTHR33516">
    <property type="entry name" value="LEXA REPRESSOR"/>
    <property type="match status" value="1"/>
</dbReference>
<dbReference type="SUPFAM" id="SSF46785">
    <property type="entry name" value="Winged helix' DNA-binding domain"/>
    <property type="match status" value="1"/>
</dbReference>
<dbReference type="Proteomes" id="UP000316181">
    <property type="component" value="Unassembled WGS sequence"/>
</dbReference>
<evidence type="ECO:0000256" key="14">
    <source>
        <dbReference type="SAM" id="MobiDB-lite"/>
    </source>
</evidence>
<evidence type="ECO:0000256" key="5">
    <source>
        <dbReference type="ARBA" id="ARBA00022801"/>
    </source>
</evidence>
<organism evidence="17 18">
    <name type="scientific">Rarobacter incanus</name>
    <dbReference type="NCBI Taxonomy" id="153494"/>
    <lineage>
        <taxon>Bacteria</taxon>
        <taxon>Bacillati</taxon>
        <taxon>Actinomycetota</taxon>
        <taxon>Actinomycetes</taxon>
        <taxon>Micrococcales</taxon>
        <taxon>Rarobacteraceae</taxon>
        <taxon>Rarobacter</taxon>
    </lineage>
</organism>
<protein>
    <recommendedName>
        <fullName evidence="12">LexA repressor</fullName>
        <ecNumber evidence="12">3.4.21.88</ecNumber>
    </recommendedName>
</protein>
<dbReference type="FunFam" id="2.10.109.10:FF:000001">
    <property type="entry name" value="LexA repressor"/>
    <property type="match status" value="1"/>
</dbReference>
<evidence type="ECO:0000256" key="3">
    <source>
        <dbReference type="ARBA" id="ARBA00022705"/>
    </source>
</evidence>
<dbReference type="EMBL" id="VFNV01000001">
    <property type="protein sequence ID" value="TQK75477.1"/>
    <property type="molecule type" value="Genomic_DNA"/>
</dbReference>
<feature type="active site" description="For autocatalytic cleavage activity" evidence="12">
    <location>
        <position position="233"/>
    </location>
</feature>
<name>A0A542SMJ6_9MICO</name>
<feature type="domain" description="LexA repressor DNA-binding" evidence="16">
    <location>
        <begin position="45"/>
        <end position="107"/>
    </location>
</feature>
<dbReference type="HAMAP" id="MF_00015">
    <property type="entry name" value="LexA"/>
    <property type="match status" value="1"/>
</dbReference>
<dbReference type="InterPro" id="IPR050077">
    <property type="entry name" value="LexA_repressor"/>
</dbReference>
<keyword evidence="11 12" id="KW-0742">SOS response</keyword>
<evidence type="ECO:0000256" key="12">
    <source>
        <dbReference type="HAMAP-Rule" id="MF_00015"/>
    </source>
</evidence>
<dbReference type="PRINTS" id="PR00726">
    <property type="entry name" value="LEXASERPTASE"/>
</dbReference>
<keyword evidence="8 12" id="KW-0238">DNA-binding</keyword>
<keyword evidence="2 12" id="KW-0678">Repressor</keyword>
<comment type="similarity">
    <text evidence="1 12 13">Belongs to the peptidase S24 family.</text>
</comment>
<evidence type="ECO:0000256" key="4">
    <source>
        <dbReference type="ARBA" id="ARBA00022763"/>
    </source>
</evidence>
<keyword evidence="10 12" id="KW-0234">DNA repair</keyword>
<proteinExistence type="inferred from homology"/>
<gene>
    <name evidence="12" type="primary">lexA</name>
    <name evidence="17" type="ORF">FB389_0104</name>
</gene>
<comment type="caution">
    <text evidence="17">The sequence shown here is derived from an EMBL/GenBank/DDBJ whole genome shotgun (WGS) entry which is preliminary data.</text>
</comment>
<dbReference type="InterPro" id="IPR015927">
    <property type="entry name" value="Peptidase_S24_S26A/B/C"/>
</dbReference>
<keyword evidence="5 12" id="KW-0378">Hydrolase</keyword>
<dbReference type="InterPro" id="IPR006199">
    <property type="entry name" value="LexA_DNA-bd_dom"/>
</dbReference>
<dbReference type="EC" id="3.4.21.88" evidence="12"/>
<dbReference type="InterPro" id="IPR036388">
    <property type="entry name" value="WH-like_DNA-bd_sf"/>
</dbReference>
<feature type="region of interest" description="Disordered" evidence="14">
    <location>
        <begin position="119"/>
        <end position="141"/>
    </location>
</feature>
<dbReference type="InterPro" id="IPR036286">
    <property type="entry name" value="LexA/Signal_pep-like_sf"/>
</dbReference>
<keyword evidence="4 12" id="KW-0227">DNA damage</keyword>
<dbReference type="Pfam" id="PF00717">
    <property type="entry name" value="Peptidase_S24"/>
    <property type="match status" value="1"/>
</dbReference>
<comment type="function">
    <text evidence="12">Represses a number of genes involved in the response to DNA damage (SOS response), including recA and lexA. In the presence of single-stranded DNA, RecA interacts with LexA causing an autocatalytic cleavage which disrupts the DNA-binding part of LexA, leading to derepression of the SOS regulon and eventually DNA repair.</text>
</comment>
<evidence type="ECO:0000259" key="15">
    <source>
        <dbReference type="Pfam" id="PF00717"/>
    </source>
</evidence>
<dbReference type="GO" id="GO:0003677">
    <property type="term" value="F:DNA binding"/>
    <property type="evidence" value="ECO:0007669"/>
    <property type="project" value="UniProtKB-UniRule"/>
</dbReference>
<feature type="active site" description="For autocatalytic cleavage activity" evidence="12">
    <location>
        <position position="196"/>
    </location>
</feature>
<evidence type="ECO:0000313" key="17">
    <source>
        <dbReference type="EMBL" id="TQK75477.1"/>
    </source>
</evidence>